<keyword evidence="9" id="KW-0256">Endoplasmic reticulum</keyword>
<evidence type="ECO:0000256" key="8">
    <source>
        <dbReference type="ARBA" id="ARBA00049427"/>
    </source>
</evidence>
<dbReference type="PROSITE" id="PS50244">
    <property type="entry name" value="S5A_REDUCTASE"/>
    <property type="match status" value="1"/>
</dbReference>
<keyword evidence="4 9" id="KW-1133">Transmembrane helix</keyword>
<feature type="transmembrane region" description="Helical" evidence="9">
    <location>
        <begin position="151"/>
        <end position="172"/>
    </location>
</feature>
<feature type="domain" description="3-oxo-5-alpha-steroid 4-dehydrogenase C-terminal" evidence="10">
    <location>
        <begin position="188"/>
        <end position="303"/>
    </location>
</feature>
<evidence type="ECO:0000256" key="5">
    <source>
        <dbReference type="ARBA" id="ARBA00023136"/>
    </source>
</evidence>
<feature type="transmembrane region" description="Helical" evidence="9">
    <location>
        <begin position="65"/>
        <end position="82"/>
    </location>
</feature>
<comment type="function">
    <text evidence="9">Plays a key role in early steps of protein N-linked glycosylation by being involved in the conversion of polyprenol into dolichol. Acts as a polyprenal reductase that mediates the reduction of polyprenal into dolichal in a NADP-dependent mechanism. Dolichols are required for the synthesis of dolichol-linked monosaccharides and the oligosaccharide precursor used for N-glycosylation.</text>
</comment>
<reference evidence="11" key="1">
    <citation type="submission" date="2022-07" db="EMBL/GenBank/DDBJ databases">
        <authorList>
            <person name="Trinca V."/>
            <person name="Uliana J.V.C."/>
            <person name="Torres T.T."/>
            <person name="Ward R.J."/>
            <person name="Monesi N."/>
        </authorList>
    </citation>
    <scope>NUCLEOTIDE SEQUENCE</scope>
    <source>
        <strain evidence="11">HSMRA1968</strain>
        <tissue evidence="11">Whole embryos</tissue>
    </source>
</reference>
<dbReference type="InterPro" id="IPR039698">
    <property type="entry name" value="Dfg10/SRD5A3"/>
</dbReference>
<dbReference type="GO" id="GO:0102389">
    <property type="term" value="F:polyprenol reductase activity"/>
    <property type="evidence" value="ECO:0007669"/>
    <property type="project" value="UniProtKB-UniRule"/>
</dbReference>
<comment type="subcellular location">
    <subcellularLocation>
        <location evidence="1">Endomembrane system</location>
        <topology evidence="1">Multi-pass membrane protein</topology>
    </subcellularLocation>
    <subcellularLocation>
        <location evidence="9">Endoplasmic reticulum membrane</location>
    </subcellularLocation>
</comment>
<dbReference type="PANTHER" id="PTHR14624">
    <property type="entry name" value="DFG10 PROTEIN"/>
    <property type="match status" value="1"/>
</dbReference>
<feature type="transmembrane region" description="Helical" evidence="9">
    <location>
        <begin position="6"/>
        <end position="25"/>
    </location>
</feature>
<comment type="catalytic activity">
    <reaction evidence="8 9">
        <text>a di-trans,poly-cis-dolichal + NADP(+) = a di-trans,poly-cis-polyprenal + NADPH + H(+)</text>
        <dbReference type="Rhea" id="RHEA:80727"/>
        <dbReference type="Rhea" id="RHEA-COMP:19536"/>
        <dbReference type="Rhea" id="RHEA-COMP:19537"/>
        <dbReference type="ChEBI" id="CHEBI:15378"/>
        <dbReference type="ChEBI" id="CHEBI:57783"/>
        <dbReference type="ChEBI" id="CHEBI:58349"/>
        <dbReference type="ChEBI" id="CHEBI:231623"/>
        <dbReference type="ChEBI" id="CHEBI:231637"/>
        <dbReference type="EC" id="1.3.1.94"/>
    </reaction>
    <physiologicalReaction direction="right-to-left" evidence="8 9">
        <dbReference type="Rhea" id="RHEA:80729"/>
    </physiologicalReaction>
</comment>
<organism evidence="11 12">
    <name type="scientific">Pseudolycoriella hygida</name>
    <dbReference type="NCBI Taxonomy" id="35572"/>
    <lineage>
        <taxon>Eukaryota</taxon>
        <taxon>Metazoa</taxon>
        <taxon>Ecdysozoa</taxon>
        <taxon>Arthropoda</taxon>
        <taxon>Hexapoda</taxon>
        <taxon>Insecta</taxon>
        <taxon>Pterygota</taxon>
        <taxon>Neoptera</taxon>
        <taxon>Endopterygota</taxon>
        <taxon>Diptera</taxon>
        <taxon>Nematocera</taxon>
        <taxon>Sciaroidea</taxon>
        <taxon>Sciaridae</taxon>
        <taxon>Pseudolycoriella</taxon>
    </lineage>
</organism>
<comment type="pathway">
    <text evidence="9">Protein modification; protein glycosylation.</text>
</comment>
<evidence type="ECO:0000256" key="1">
    <source>
        <dbReference type="ARBA" id="ARBA00004127"/>
    </source>
</evidence>
<dbReference type="AlphaFoldDB" id="A0A9Q0S783"/>
<evidence type="ECO:0000313" key="11">
    <source>
        <dbReference type="EMBL" id="KAJ6646613.1"/>
    </source>
</evidence>
<keyword evidence="5 9" id="KW-0472">Membrane</keyword>
<keyword evidence="3 9" id="KW-0812">Transmembrane</keyword>
<accession>A0A9Q0S783</accession>
<evidence type="ECO:0000256" key="9">
    <source>
        <dbReference type="RuleBase" id="RU367081"/>
    </source>
</evidence>
<gene>
    <name evidence="11" type="ORF">Bhyg_01826</name>
</gene>
<dbReference type="OrthoDB" id="5788137at2759"/>
<sequence length="303" mass="35196">MNFIDFIFISFTLVILFLAVLINWIEPYLPIFITQTFRYGKHSYKGAPNKIAQLSEIPKSYFKHFYVFALVWSISVMYLVTWTYLGGYPIPAFVINGLDIVCGRSRKVKSTAATTFIAVFLIMLQCIRRFYETHFVQVFSSTSKMNLSHYIVGYFHYFGAFLAVISQAQGFVRGSLSESIKWNDITLLHCVAVGLFLYAWYNQFMSNLILASLRKNHSGEVITQKHLLPTGGYFESVSSPHMYFEVVIYVALYIILYNNSSWLFVMCWVISNQAENAWLTHQWYIETFPDYPKSRKAIFPNIL</sequence>
<comment type="caution">
    <text evidence="11">The sequence shown here is derived from an EMBL/GenBank/DDBJ whole genome shotgun (WGS) entry which is preliminary data.</text>
</comment>
<dbReference type="GO" id="GO:0016095">
    <property type="term" value="P:polyprenol catabolic process"/>
    <property type="evidence" value="ECO:0007669"/>
    <property type="project" value="UniProtKB-UniRule"/>
</dbReference>
<evidence type="ECO:0000256" key="2">
    <source>
        <dbReference type="ARBA" id="ARBA00012522"/>
    </source>
</evidence>
<comment type="similarity">
    <text evidence="6 9">Belongs to the steroid 5-alpha reductase family. Polyprenal reductase subfamily.</text>
</comment>
<evidence type="ECO:0000256" key="6">
    <source>
        <dbReference type="ARBA" id="ARBA00046320"/>
    </source>
</evidence>
<dbReference type="GO" id="GO:0003865">
    <property type="term" value="F:3-oxo-5-alpha-steroid 4-dehydrogenase activity"/>
    <property type="evidence" value="ECO:0007669"/>
    <property type="project" value="TreeGrafter"/>
</dbReference>
<protein>
    <recommendedName>
        <fullName evidence="7 9">Polyprenal reductase</fullName>
        <ecNumber evidence="2 9">1.3.1.94</ecNumber>
    </recommendedName>
</protein>
<feature type="transmembrane region" description="Helical" evidence="9">
    <location>
        <begin position="112"/>
        <end position="131"/>
    </location>
</feature>
<dbReference type="PANTHER" id="PTHR14624:SF0">
    <property type="entry name" value="POLYPRENOL REDUCTASE"/>
    <property type="match status" value="1"/>
</dbReference>
<feature type="transmembrane region" description="Helical" evidence="9">
    <location>
        <begin position="246"/>
        <end position="270"/>
    </location>
</feature>
<evidence type="ECO:0000313" key="12">
    <source>
        <dbReference type="Proteomes" id="UP001151699"/>
    </source>
</evidence>
<keyword evidence="12" id="KW-1185">Reference proteome</keyword>
<feature type="transmembrane region" description="Helical" evidence="9">
    <location>
        <begin position="184"/>
        <end position="201"/>
    </location>
</feature>
<dbReference type="Pfam" id="PF02544">
    <property type="entry name" value="Steroid_dh"/>
    <property type="match status" value="1"/>
</dbReference>
<dbReference type="InterPro" id="IPR001104">
    <property type="entry name" value="3-oxo-5_a-steroid_4-DH_C"/>
</dbReference>
<keyword evidence="9" id="KW-0560">Oxidoreductase</keyword>
<evidence type="ECO:0000256" key="3">
    <source>
        <dbReference type="ARBA" id="ARBA00022692"/>
    </source>
</evidence>
<dbReference type="Proteomes" id="UP001151699">
    <property type="component" value="Chromosome A"/>
</dbReference>
<evidence type="ECO:0000256" key="7">
    <source>
        <dbReference type="ARBA" id="ARBA00047186"/>
    </source>
</evidence>
<name>A0A9Q0S783_9DIPT</name>
<dbReference type="EC" id="1.3.1.94" evidence="2 9"/>
<dbReference type="EMBL" id="WJQU01000001">
    <property type="protein sequence ID" value="KAJ6646613.1"/>
    <property type="molecule type" value="Genomic_DNA"/>
</dbReference>
<evidence type="ECO:0000256" key="4">
    <source>
        <dbReference type="ARBA" id="ARBA00022989"/>
    </source>
</evidence>
<keyword evidence="9" id="KW-0521">NADP</keyword>
<dbReference type="GO" id="GO:0005789">
    <property type="term" value="C:endoplasmic reticulum membrane"/>
    <property type="evidence" value="ECO:0007669"/>
    <property type="project" value="UniProtKB-SubCell"/>
</dbReference>
<proteinExistence type="inferred from homology"/>
<evidence type="ECO:0000259" key="10">
    <source>
        <dbReference type="Pfam" id="PF02544"/>
    </source>
</evidence>
<dbReference type="GO" id="GO:0160198">
    <property type="term" value="F:polyprenal reductase activity"/>
    <property type="evidence" value="ECO:0007669"/>
    <property type="project" value="UniProtKB-EC"/>
</dbReference>
<dbReference type="GO" id="GO:0006488">
    <property type="term" value="P:dolichol-linked oligosaccharide biosynthetic process"/>
    <property type="evidence" value="ECO:0007669"/>
    <property type="project" value="UniProtKB-UniRule"/>
</dbReference>